<protein>
    <submittedName>
        <fullName evidence="1">Unannotated protein</fullName>
    </submittedName>
</protein>
<evidence type="ECO:0000313" key="1">
    <source>
        <dbReference type="EMBL" id="CAB4655457.1"/>
    </source>
</evidence>
<organism evidence="1">
    <name type="scientific">freshwater metagenome</name>
    <dbReference type="NCBI Taxonomy" id="449393"/>
    <lineage>
        <taxon>unclassified sequences</taxon>
        <taxon>metagenomes</taxon>
        <taxon>ecological metagenomes</taxon>
    </lineage>
</organism>
<name>A0A6J6L086_9ZZZZ</name>
<gene>
    <name evidence="1" type="ORF">UFOPK2282_00191</name>
</gene>
<accession>A0A6J6L086</accession>
<sequence>MHSVLIAVHAVLLHFQAIRIVTTVLLGDVVAVLAVLARQGDLGANVTCLGHGLSLSNSRA</sequence>
<proteinExistence type="predicted"/>
<dbReference type="AlphaFoldDB" id="A0A6J6L086"/>
<dbReference type="EMBL" id="CAEZWR010000013">
    <property type="protein sequence ID" value="CAB4655457.1"/>
    <property type="molecule type" value="Genomic_DNA"/>
</dbReference>
<reference evidence="1" key="1">
    <citation type="submission" date="2020-05" db="EMBL/GenBank/DDBJ databases">
        <authorList>
            <person name="Chiriac C."/>
            <person name="Salcher M."/>
            <person name="Ghai R."/>
            <person name="Kavagutti S V."/>
        </authorList>
    </citation>
    <scope>NUCLEOTIDE SEQUENCE</scope>
</reference>